<dbReference type="EMBL" id="CM056810">
    <property type="protein sequence ID" value="KAJ8642998.1"/>
    <property type="molecule type" value="Genomic_DNA"/>
</dbReference>
<evidence type="ECO:0000313" key="1">
    <source>
        <dbReference type="EMBL" id="KAJ8642998.1"/>
    </source>
</evidence>
<gene>
    <name evidence="1" type="ORF">MRB53_004746</name>
</gene>
<proteinExistence type="predicted"/>
<reference evidence="1 2" key="1">
    <citation type="journal article" date="2022" name="Hortic Res">
        <title>A haplotype resolved chromosomal level avocado genome allows analysis of novel avocado genes.</title>
        <authorList>
            <person name="Nath O."/>
            <person name="Fletcher S.J."/>
            <person name="Hayward A."/>
            <person name="Shaw L.M."/>
            <person name="Masouleh A.K."/>
            <person name="Furtado A."/>
            <person name="Henry R.J."/>
            <person name="Mitter N."/>
        </authorList>
    </citation>
    <scope>NUCLEOTIDE SEQUENCE [LARGE SCALE GENOMIC DNA]</scope>
    <source>
        <strain evidence="2">cv. Hass</strain>
    </source>
</reference>
<accession>A0ACC2MBL9</accession>
<keyword evidence="2" id="KW-1185">Reference proteome</keyword>
<comment type="caution">
    <text evidence="1">The sequence shown here is derived from an EMBL/GenBank/DDBJ whole genome shotgun (WGS) entry which is preliminary data.</text>
</comment>
<sequence length="191" mass="20831">MDTKYSTNTAHPKNEQYKNNNFLCCCTGIDFGCPSSNFKMKDFIGTPGTFTGLFLRISQLLFAAASIASMATAAGFANYTAFCYLIASMGLQVIWCLGLSCLDAYALAKKAVLRNPILISLFVVGDWVTATLSLAAASAAAGITVLYDRDLGYCKMMDCRKFQISISFAFISWLLIEISSLIMFWLLAMGS</sequence>
<name>A0ACC2MBL9_PERAE</name>
<evidence type="ECO:0000313" key="2">
    <source>
        <dbReference type="Proteomes" id="UP001234297"/>
    </source>
</evidence>
<dbReference type="Proteomes" id="UP001234297">
    <property type="component" value="Chromosome 2"/>
</dbReference>
<protein>
    <submittedName>
        <fullName evidence="1">Uncharacterized protein</fullName>
    </submittedName>
</protein>
<organism evidence="1 2">
    <name type="scientific">Persea americana</name>
    <name type="common">Avocado</name>
    <dbReference type="NCBI Taxonomy" id="3435"/>
    <lineage>
        <taxon>Eukaryota</taxon>
        <taxon>Viridiplantae</taxon>
        <taxon>Streptophyta</taxon>
        <taxon>Embryophyta</taxon>
        <taxon>Tracheophyta</taxon>
        <taxon>Spermatophyta</taxon>
        <taxon>Magnoliopsida</taxon>
        <taxon>Magnoliidae</taxon>
        <taxon>Laurales</taxon>
        <taxon>Lauraceae</taxon>
        <taxon>Persea</taxon>
    </lineage>
</organism>